<dbReference type="AlphaFoldDB" id="A0A3B1AY80"/>
<dbReference type="Pfam" id="PF01187">
    <property type="entry name" value="MIF"/>
    <property type="match status" value="1"/>
</dbReference>
<dbReference type="Gene3D" id="3.30.429.10">
    <property type="entry name" value="Macrophage Migration Inhibitory Factor"/>
    <property type="match status" value="1"/>
</dbReference>
<dbReference type="GO" id="GO:0004167">
    <property type="term" value="F:dopachrome isomerase activity"/>
    <property type="evidence" value="ECO:0007669"/>
    <property type="project" value="UniProtKB-EC"/>
</dbReference>
<evidence type="ECO:0000256" key="4">
    <source>
        <dbReference type="ARBA" id="ARBA00023235"/>
    </source>
</evidence>
<accession>A0A3B1AY80</accession>
<dbReference type="EC" id="5.3.2.1" evidence="8"/>
<dbReference type="InterPro" id="IPR001398">
    <property type="entry name" value="Macrophage_inhib_fac"/>
</dbReference>
<reference evidence="12" key="1">
    <citation type="submission" date="2018-06" db="EMBL/GenBank/DDBJ databases">
        <authorList>
            <person name="Zhirakovskaya E."/>
        </authorList>
    </citation>
    <scope>NUCLEOTIDE SEQUENCE</scope>
</reference>
<evidence type="ECO:0000256" key="11">
    <source>
        <dbReference type="ARBA" id="ARBA00042730"/>
    </source>
</evidence>
<proteinExistence type="predicted"/>
<evidence type="ECO:0000256" key="10">
    <source>
        <dbReference type="ARBA" id="ARBA00041912"/>
    </source>
</evidence>
<dbReference type="EMBL" id="UOFU01000391">
    <property type="protein sequence ID" value="VAX04704.1"/>
    <property type="molecule type" value="Genomic_DNA"/>
</dbReference>
<comment type="catalytic activity">
    <reaction evidence="6">
        <text>L-dopachrome = 5,6-dihydroxyindole-2-carboxylate</text>
        <dbReference type="Rhea" id="RHEA:13041"/>
        <dbReference type="ChEBI" id="CHEBI:16875"/>
        <dbReference type="ChEBI" id="CHEBI:57509"/>
        <dbReference type="EC" id="5.3.3.12"/>
    </reaction>
</comment>
<dbReference type="GO" id="GO:0050178">
    <property type="term" value="F:phenylpyruvate tautomerase activity"/>
    <property type="evidence" value="ECO:0007669"/>
    <property type="project" value="UniProtKB-EC"/>
</dbReference>
<dbReference type="EC" id="5.3.3.12" evidence="7"/>
<sequence>MPLLKIHTNQPLDDTAQTALMQKASAKVAELLGKPEHYVMIALDTDQAMLFASSSAPLAYLELKSIGLPDDATTALSAALCQLVSEELTIAQDRIYIEFTNARRHLWGWDGHTF</sequence>
<evidence type="ECO:0000256" key="8">
    <source>
        <dbReference type="ARBA" id="ARBA00039086"/>
    </source>
</evidence>
<dbReference type="GO" id="GO:0005615">
    <property type="term" value="C:extracellular space"/>
    <property type="evidence" value="ECO:0007669"/>
    <property type="project" value="UniProtKB-KW"/>
</dbReference>
<gene>
    <name evidence="12" type="ORF">MNBD_GAMMA20-868</name>
</gene>
<evidence type="ECO:0000256" key="5">
    <source>
        <dbReference type="ARBA" id="ARBA00036735"/>
    </source>
</evidence>
<keyword evidence="3" id="KW-0964">Secreted</keyword>
<dbReference type="PANTHER" id="PTHR11954:SF6">
    <property type="entry name" value="MACROPHAGE MIGRATION INHIBITORY FACTOR"/>
    <property type="match status" value="1"/>
</dbReference>
<comment type="subcellular location">
    <subcellularLocation>
        <location evidence="1">Secreted</location>
    </subcellularLocation>
</comment>
<evidence type="ECO:0000313" key="12">
    <source>
        <dbReference type="EMBL" id="VAX04704.1"/>
    </source>
</evidence>
<evidence type="ECO:0000256" key="2">
    <source>
        <dbReference type="ARBA" id="ARBA00022514"/>
    </source>
</evidence>
<organism evidence="12">
    <name type="scientific">hydrothermal vent metagenome</name>
    <dbReference type="NCBI Taxonomy" id="652676"/>
    <lineage>
        <taxon>unclassified sequences</taxon>
        <taxon>metagenomes</taxon>
        <taxon>ecological metagenomes</taxon>
    </lineage>
</organism>
<evidence type="ECO:0000256" key="1">
    <source>
        <dbReference type="ARBA" id="ARBA00004613"/>
    </source>
</evidence>
<dbReference type="SUPFAM" id="SSF55331">
    <property type="entry name" value="Tautomerase/MIF"/>
    <property type="match status" value="1"/>
</dbReference>
<name>A0A3B1AY80_9ZZZZ</name>
<keyword evidence="2" id="KW-0202">Cytokine</keyword>
<protein>
    <recommendedName>
        <fullName evidence="11">L-dopachrome isomerase</fullName>
        <ecNumber evidence="8">5.3.2.1</ecNumber>
        <ecNumber evidence="7">5.3.3.12</ecNumber>
    </recommendedName>
    <alternativeName>
        <fullName evidence="9">L-dopachrome tautomerase</fullName>
    </alternativeName>
    <alternativeName>
        <fullName evidence="10">Phenylpyruvate tautomerase</fullName>
    </alternativeName>
</protein>
<evidence type="ECO:0000256" key="9">
    <source>
        <dbReference type="ARBA" id="ARBA00041631"/>
    </source>
</evidence>
<dbReference type="GO" id="GO:0005125">
    <property type="term" value="F:cytokine activity"/>
    <property type="evidence" value="ECO:0007669"/>
    <property type="project" value="UniProtKB-KW"/>
</dbReference>
<dbReference type="PANTHER" id="PTHR11954">
    <property type="entry name" value="D-DOPACHROME DECARBOXYLASE"/>
    <property type="match status" value="1"/>
</dbReference>
<keyword evidence="4" id="KW-0413">Isomerase</keyword>
<dbReference type="InterPro" id="IPR014347">
    <property type="entry name" value="Tautomerase/MIF_sf"/>
</dbReference>
<evidence type="ECO:0000256" key="3">
    <source>
        <dbReference type="ARBA" id="ARBA00022525"/>
    </source>
</evidence>
<comment type="catalytic activity">
    <reaction evidence="5">
        <text>3-phenylpyruvate = enol-phenylpyruvate</text>
        <dbReference type="Rhea" id="RHEA:17097"/>
        <dbReference type="ChEBI" id="CHEBI:16815"/>
        <dbReference type="ChEBI" id="CHEBI:18005"/>
        <dbReference type="EC" id="5.3.2.1"/>
    </reaction>
</comment>
<evidence type="ECO:0000256" key="6">
    <source>
        <dbReference type="ARBA" id="ARBA00036823"/>
    </source>
</evidence>
<evidence type="ECO:0000256" key="7">
    <source>
        <dbReference type="ARBA" id="ARBA00038932"/>
    </source>
</evidence>